<dbReference type="Pfam" id="PF00535">
    <property type="entry name" value="Glycos_transf_2"/>
    <property type="match status" value="1"/>
</dbReference>
<dbReference type="InterPro" id="IPR001173">
    <property type="entry name" value="Glyco_trans_2-like"/>
</dbReference>
<protein>
    <submittedName>
        <fullName evidence="2">Glycosyltransferase family 2 protein</fullName>
    </submittedName>
</protein>
<dbReference type="Gene3D" id="3.90.550.10">
    <property type="entry name" value="Spore Coat Polysaccharide Biosynthesis Protein SpsA, Chain A"/>
    <property type="match status" value="1"/>
</dbReference>
<feature type="domain" description="Glycosyltransferase 2-like" evidence="1">
    <location>
        <begin position="7"/>
        <end position="156"/>
    </location>
</feature>
<keyword evidence="2" id="KW-0808">Transferase</keyword>
<dbReference type="InterPro" id="IPR029044">
    <property type="entry name" value="Nucleotide-diphossugar_trans"/>
</dbReference>
<dbReference type="PANTHER" id="PTHR48090:SF7">
    <property type="entry name" value="RFBJ PROTEIN"/>
    <property type="match status" value="1"/>
</dbReference>
<evidence type="ECO:0000259" key="1">
    <source>
        <dbReference type="Pfam" id="PF00535"/>
    </source>
</evidence>
<name>A0A5M6I2X0_9HYPH</name>
<accession>A0A5M6I2X0</accession>
<reference evidence="2 3" key="1">
    <citation type="submission" date="2019-09" db="EMBL/GenBank/DDBJ databases">
        <title>Draft Whole-Genome sequence of Blastochloris sulfoviridis DSM 729.</title>
        <authorList>
            <person name="Meyer T.E."/>
            <person name="Kyndt J.A."/>
        </authorList>
    </citation>
    <scope>NUCLEOTIDE SEQUENCE [LARGE SCALE GENOMIC DNA]</scope>
    <source>
        <strain evidence="2 3">DSM 729</strain>
    </source>
</reference>
<dbReference type="EMBL" id="VWPL01000006">
    <property type="protein sequence ID" value="KAA5602522.1"/>
    <property type="molecule type" value="Genomic_DNA"/>
</dbReference>
<evidence type="ECO:0000313" key="3">
    <source>
        <dbReference type="Proteomes" id="UP000323886"/>
    </source>
</evidence>
<organism evidence="2 3">
    <name type="scientific">Blastochloris sulfoviridis</name>
    <dbReference type="NCBI Taxonomy" id="50712"/>
    <lineage>
        <taxon>Bacteria</taxon>
        <taxon>Pseudomonadati</taxon>
        <taxon>Pseudomonadota</taxon>
        <taxon>Alphaproteobacteria</taxon>
        <taxon>Hyphomicrobiales</taxon>
        <taxon>Blastochloridaceae</taxon>
        <taxon>Blastochloris</taxon>
    </lineage>
</organism>
<dbReference type="GO" id="GO:0016740">
    <property type="term" value="F:transferase activity"/>
    <property type="evidence" value="ECO:0007669"/>
    <property type="project" value="UniProtKB-KW"/>
</dbReference>
<evidence type="ECO:0000313" key="2">
    <source>
        <dbReference type="EMBL" id="KAA5602522.1"/>
    </source>
</evidence>
<dbReference type="InterPro" id="IPR050256">
    <property type="entry name" value="Glycosyltransferase_2"/>
</dbReference>
<keyword evidence="3" id="KW-1185">Reference proteome</keyword>
<comment type="caution">
    <text evidence="2">The sequence shown here is derived from an EMBL/GenBank/DDBJ whole genome shotgun (WGS) entry which is preliminary data.</text>
</comment>
<proteinExistence type="predicted"/>
<sequence>MTDRILVFIPMYNCARQIGRVIPQLSGRIKPLIAEVLVLDNGSRDGGPEVARDALQQIDGLSWRIARNRENYNLGGSHKLAFDHAIDNGFSHVIVLHGDDQADIDDLFDALQDGLHHQYDSLLGARFMRGSRLQGYSAYRLIGNHGLNILTSAIVRRWIADQGSGLNLYSTDYLAPRFYNAFHDNLIFPAEMLYHSVSSGAKFRFVPISWREEDQSSSARPIRQALQILDVAWNRNRIFAEPPREPPPAARGFDVIYRHSAG</sequence>
<dbReference type="OrthoDB" id="9802632at2"/>
<dbReference type="Proteomes" id="UP000323886">
    <property type="component" value="Unassembled WGS sequence"/>
</dbReference>
<dbReference type="RefSeq" id="WP_150096573.1">
    <property type="nucleotide sequence ID" value="NZ_VWPL01000006.1"/>
</dbReference>
<dbReference type="PANTHER" id="PTHR48090">
    <property type="entry name" value="UNDECAPRENYL-PHOSPHATE 4-DEOXY-4-FORMAMIDO-L-ARABINOSE TRANSFERASE-RELATED"/>
    <property type="match status" value="1"/>
</dbReference>
<dbReference type="AlphaFoldDB" id="A0A5M6I2X0"/>
<gene>
    <name evidence="2" type="ORF">F1193_04980</name>
</gene>
<dbReference type="CDD" id="cd04179">
    <property type="entry name" value="DPM_DPG-synthase_like"/>
    <property type="match status" value="1"/>
</dbReference>
<dbReference type="SUPFAM" id="SSF53448">
    <property type="entry name" value="Nucleotide-diphospho-sugar transferases"/>
    <property type="match status" value="1"/>
</dbReference>